<organism evidence="2 3">
    <name type="scientific">Metamycoplasma alkalescens</name>
    <dbReference type="NCBI Taxonomy" id="45363"/>
    <lineage>
        <taxon>Bacteria</taxon>
        <taxon>Bacillati</taxon>
        <taxon>Mycoplasmatota</taxon>
        <taxon>Mycoplasmoidales</taxon>
        <taxon>Metamycoplasmataceae</taxon>
        <taxon>Metamycoplasma</taxon>
    </lineage>
</organism>
<protein>
    <submittedName>
        <fullName evidence="2">Uncharacterized protein</fullName>
    </submittedName>
</protein>
<dbReference type="EMBL" id="QKLP01000007">
    <property type="protein sequence ID" value="PYF42633.1"/>
    <property type="molecule type" value="Genomic_DNA"/>
</dbReference>
<dbReference type="RefSeq" id="WP_110858328.1">
    <property type="nucleotide sequence ID" value="NZ_LS991949.1"/>
</dbReference>
<name>A0A318U4L1_9BACT</name>
<sequence>MEENQIKKKNFKDSLFNIFGFVVIFLFLAIGVILFLAATQKLGKINKGGVIASYVFGTIFILIFCLIVIKIFLILKSQNKYAKQALDVNKIFEYTPLTEEEKKINDLFLDAYDKEIPSLNIYFGAFVEIEKKHYKKDIDLNSPRIRMLMQQMIIDGIAEFGFFDLYLVIDFSRSINKKLVWKGDFKKYKTYFTYIRSIYHAADDYIYDKYIANKQ</sequence>
<dbReference type="Proteomes" id="UP000247715">
    <property type="component" value="Unassembled WGS sequence"/>
</dbReference>
<evidence type="ECO:0000256" key="1">
    <source>
        <dbReference type="SAM" id="Phobius"/>
    </source>
</evidence>
<keyword evidence="1" id="KW-0812">Transmembrane</keyword>
<feature type="transmembrane region" description="Helical" evidence="1">
    <location>
        <begin position="51"/>
        <end position="75"/>
    </location>
</feature>
<accession>A0A318U4L1</accession>
<gene>
    <name evidence="2" type="ORF">BCF88_1077</name>
</gene>
<feature type="transmembrane region" description="Helical" evidence="1">
    <location>
        <begin position="15"/>
        <end position="39"/>
    </location>
</feature>
<comment type="caution">
    <text evidence="2">The sequence shown here is derived from an EMBL/GenBank/DDBJ whole genome shotgun (WGS) entry which is preliminary data.</text>
</comment>
<evidence type="ECO:0000313" key="2">
    <source>
        <dbReference type="EMBL" id="PYF42633.1"/>
    </source>
</evidence>
<keyword evidence="1" id="KW-0472">Membrane</keyword>
<reference evidence="2 3" key="1">
    <citation type="submission" date="2018-06" db="EMBL/GenBank/DDBJ databases">
        <title>Genomic Encyclopedia of Archaeal and Bacterial Type Strains, Phase II (KMG-II): from individual species to whole genera.</title>
        <authorList>
            <person name="Goeker M."/>
        </authorList>
    </citation>
    <scope>NUCLEOTIDE SEQUENCE [LARGE SCALE GENOMIC DNA]</scope>
    <source>
        <strain evidence="2 3">ATCC 29103</strain>
    </source>
</reference>
<evidence type="ECO:0000313" key="3">
    <source>
        <dbReference type="Proteomes" id="UP000247715"/>
    </source>
</evidence>
<dbReference type="AlphaFoldDB" id="A0A318U4L1"/>
<proteinExistence type="predicted"/>
<keyword evidence="1" id="KW-1133">Transmembrane helix</keyword>